<keyword evidence="3 4" id="KW-0862">Zinc</keyword>
<dbReference type="AlphaFoldDB" id="A0A544TVH7"/>
<evidence type="ECO:0000256" key="2">
    <source>
        <dbReference type="ARBA" id="ARBA00022723"/>
    </source>
</evidence>
<dbReference type="InterPro" id="IPR006640">
    <property type="entry name" value="SprT-like_domain"/>
</dbReference>
<sequence>MSDEKLYKLVCNVSKEVFGKDFQHEAYFNSRLRTTGGRYMLRTHHIEVNPLVFEKHGMDELIGVVKHELCHYHLHIEGKGYKHRDADFRELLKRTNSPRFCSTLVEPKKRKNNKIYTYQCEKCSLLYNRKIKLNTLKYRCGKCFGNLILVFSKNPEKSSKK</sequence>
<feature type="active site" evidence="4">
    <location>
        <position position="68"/>
    </location>
</feature>
<dbReference type="GO" id="GO:0006950">
    <property type="term" value="P:response to stress"/>
    <property type="evidence" value="ECO:0007669"/>
    <property type="project" value="UniProtKB-ARBA"/>
</dbReference>
<proteinExistence type="inferred from homology"/>
<evidence type="ECO:0000259" key="5">
    <source>
        <dbReference type="SMART" id="SM00731"/>
    </source>
</evidence>
<gene>
    <name evidence="6" type="ORF">FG384_00395</name>
</gene>
<evidence type="ECO:0000256" key="1">
    <source>
        <dbReference type="ARBA" id="ARBA00022490"/>
    </source>
</evidence>
<keyword evidence="7" id="KW-1185">Reference proteome</keyword>
<protein>
    <recommendedName>
        <fullName evidence="4">Protein SprT-like</fullName>
    </recommendedName>
</protein>
<reference evidence="6 7" key="1">
    <citation type="submission" date="2019-06" db="EMBL/GenBank/DDBJ databases">
        <title>Psychrobacillus vulpis sp. nov., a new species isolated from feces of a red fox that inhabits in The Tablas de Daimiel Natural Park, Albacete, Spain.</title>
        <authorList>
            <person name="Rodriguez M."/>
            <person name="Reina J.C."/>
            <person name="Bejar V."/>
            <person name="Llamas I."/>
        </authorList>
    </citation>
    <scope>NUCLEOTIDE SEQUENCE [LARGE SCALE GENOMIC DNA]</scope>
    <source>
        <strain evidence="6 7">Z8</strain>
    </source>
</reference>
<comment type="cofactor">
    <cofactor evidence="4">
        <name>Zn(2+)</name>
        <dbReference type="ChEBI" id="CHEBI:29105"/>
    </cofactor>
    <text evidence="4">Binds 1 zinc ion.</text>
</comment>
<organism evidence="6 7">
    <name type="scientific">Psychrobacillus vulpis</name>
    <dbReference type="NCBI Taxonomy" id="2325572"/>
    <lineage>
        <taxon>Bacteria</taxon>
        <taxon>Bacillati</taxon>
        <taxon>Bacillota</taxon>
        <taxon>Bacilli</taxon>
        <taxon>Bacillales</taxon>
        <taxon>Bacillaceae</taxon>
        <taxon>Psychrobacillus</taxon>
    </lineage>
</organism>
<evidence type="ECO:0000313" key="6">
    <source>
        <dbReference type="EMBL" id="TQR21450.1"/>
    </source>
</evidence>
<dbReference type="InterPro" id="IPR023524">
    <property type="entry name" value="Uncharacterised_SprT-like"/>
</dbReference>
<comment type="subcellular location">
    <subcellularLocation>
        <location evidence="4">Cytoplasm</location>
    </subcellularLocation>
</comment>
<dbReference type="OrthoDB" id="9799909at2"/>
<feature type="binding site" evidence="4">
    <location>
        <position position="71"/>
    </location>
    <ligand>
        <name>Zn(2+)</name>
        <dbReference type="ChEBI" id="CHEBI:29105"/>
    </ligand>
</feature>
<keyword evidence="1 4" id="KW-0963">Cytoplasm</keyword>
<evidence type="ECO:0000256" key="3">
    <source>
        <dbReference type="ARBA" id="ARBA00022833"/>
    </source>
</evidence>
<comment type="caution">
    <text evidence="6">The sequence shown here is derived from an EMBL/GenBank/DDBJ whole genome shotgun (WGS) entry which is preliminary data.</text>
</comment>
<dbReference type="EMBL" id="VDGI01000001">
    <property type="protein sequence ID" value="TQR21450.1"/>
    <property type="molecule type" value="Genomic_DNA"/>
</dbReference>
<accession>A0A544TVH7</accession>
<dbReference type="HAMAP" id="MF_00745">
    <property type="entry name" value="SprT_like"/>
    <property type="match status" value="1"/>
</dbReference>
<evidence type="ECO:0000256" key="4">
    <source>
        <dbReference type="HAMAP-Rule" id="MF_00745"/>
    </source>
</evidence>
<comment type="similarity">
    <text evidence="4">Belongs to the SprT family.</text>
</comment>
<dbReference type="GO" id="GO:0008270">
    <property type="term" value="F:zinc ion binding"/>
    <property type="evidence" value="ECO:0007669"/>
    <property type="project" value="UniProtKB-UniRule"/>
</dbReference>
<name>A0A544TVH7_9BACI</name>
<dbReference type="Proteomes" id="UP000316626">
    <property type="component" value="Unassembled WGS sequence"/>
</dbReference>
<dbReference type="RefSeq" id="WP_142640578.1">
    <property type="nucleotide sequence ID" value="NZ_VDGI01000001.1"/>
</dbReference>
<dbReference type="GO" id="GO:0005737">
    <property type="term" value="C:cytoplasm"/>
    <property type="evidence" value="ECO:0007669"/>
    <property type="project" value="UniProtKB-SubCell"/>
</dbReference>
<feature type="domain" description="SprT-like" evidence="5">
    <location>
        <begin position="4"/>
        <end position="150"/>
    </location>
</feature>
<evidence type="ECO:0000313" key="7">
    <source>
        <dbReference type="Proteomes" id="UP000316626"/>
    </source>
</evidence>
<dbReference type="SMART" id="SM00731">
    <property type="entry name" value="SprT"/>
    <property type="match status" value="1"/>
</dbReference>
<feature type="binding site" evidence="4">
    <location>
        <position position="67"/>
    </location>
    <ligand>
        <name>Zn(2+)</name>
        <dbReference type="ChEBI" id="CHEBI:29105"/>
    </ligand>
</feature>
<dbReference type="NCBIfam" id="NF003339">
    <property type="entry name" value="PRK04351.1"/>
    <property type="match status" value="1"/>
</dbReference>
<keyword evidence="2 4" id="KW-0479">Metal-binding</keyword>
<dbReference type="Pfam" id="PF10263">
    <property type="entry name" value="SprT-like"/>
    <property type="match status" value="1"/>
</dbReference>